<evidence type="ECO:0008006" key="3">
    <source>
        <dbReference type="Google" id="ProtNLM"/>
    </source>
</evidence>
<evidence type="ECO:0000313" key="2">
    <source>
        <dbReference type="Proteomes" id="UP000499080"/>
    </source>
</evidence>
<proteinExistence type="predicted"/>
<dbReference type="PANTHER" id="PTHR47331">
    <property type="entry name" value="PHD-TYPE DOMAIN-CONTAINING PROTEIN"/>
    <property type="match status" value="1"/>
</dbReference>
<name>A0A4Y2IPU4_ARAVE</name>
<dbReference type="GO" id="GO:0003676">
    <property type="term" value="F:nucleic acid binding"/>
    <property type="evidence" value="ECO:0007669"/>
    <property type="project" value="InterPro"/>
</dbReference>
<evidence type="ECO:0000313" key="1">
    <source>
        <dbReference type="EMBL" id="GBM79883.1"/>
    </source>
</evidence>
<dbReference type="InterPro" id="IPR012337">
    <property type="entry name" value="RNaseH-like_sf"/>
</dbReference>
<comment type="caution">
    <text evidence="1">The sequence shown here is derived from an EMBL/GenBank/DDBJ whole genome shotgun (WGS) entry which is preliminary data.</text>
</comment>
<accession>A0A4Y2IPU4</accession>
<reference evidence="1 2" key="1">
    <citation type="journal article" date="2019" name="Sci. Rep.">
        <title>Orb-weaving spider Araneus ventricosus genome elucidates the spidroin gene catalogue.</title>
        <authorList>
            <person name="Kono N."/>
            <person name="Nakamura H."/>
            <person name="Ohtoshi R."/>
            <person name="Moran D.A.P."/>
            <person name="Shinohara A."/>
            <person name="Yoshida Y."/>
            <person name="Fujiwara M."/>
            <person name="Mori M."/>
            <person name="Tomita M."/>
            <person name="Arakawa K."/>
        </authorList>
    </citation>
    <scope>NUCLEOTIDE SEQUENCE [LARGE SCALE GENOMIC DNA]</scope>
</reference>
<dbReference type="SUPFAM" id="SSF53098">
    <property type="entry name" value="Ribonuclease H-like"/>
    <property type="match status" value="1"/>
</dbReference>
<protein>
    <recommendedName>
        <fullName evidence="3">Integrase catalytic domain-containing protein</fullName>
    </recommendedName>
</protein>
<dbReference type="OrthoDB" id="5984724at2759"/>
<sequence>MGNLPRVRVVPDYLFNYSGVDFCGPFMIRYRNQRKGILHKMDICIFVCFVSKVVHIEIVSELTSEACIATLKRIFGRRSKCAKLYSDNSKTFVGANQEIKGLLKLAKEPDEKLSGSCQLRELNGSSYRRERLPLVACGKLQ</sequence>
<dbReference type="InterPro" id="IPR036397">
    <property type="entry name" value="RNaseH_sf"/>
</dbReference>
<organism evidence="1 2">
    <name type="scientific">Araneus ventricosus</name>
    <name type="common">Orbweaver spider</name>
    <name type="synonym">Epeira ventricosa</name>
    <dbReference type="NCBI Taxonomy" id="182803"/>
    <lineage>
        <taxon>Eukaryota</taxon>
        <taxon>Metazoa</taxon>
        <taxon>Ecdysozoa</taxon>
        <taxon>Arthropoda</taxon>
        <taxon>Chelicerata</taxon>
        <taxon>Arachnida</taxon>
        <taxon>Araneae</taxon>
        <taxon>Araneomorphae</taxon>
        <taxon>Entelegynae</taxon>
        <taxon>Araneoidea</taxon>
        <taxon>Araneidae</taxon>
        <taxon>Araneus</taxon>
    </lineage>
</organism>
<gene>
    <name evidence="1" type="ORF">AVEN_220436_1</name>
</gene>
<dbReference type="EMBL" id="BGPR01002847">
    <property type="protein sequence ID" value="GBM79883.1"/>
    <property type="molecule type" value="Genomic_DNA"/>
</dbReference>
<dbReference type="Proteomes" id="UP000499080">
    <property type="component" value="Unassembled WGS sequence"/>
</dbReference>
<dbReference type="AlphaFoldDB" id="A0A4Y2IPU4"/>
<dbReference type="Gene3D" id="3.30.420.10">
    <property type="entry name" value="Ribonuclease H-like superfamily/Ribonuclease H"/>
    <property type="match status" value="1"/>
</dbReference>
<keyword evidence="2" id="KW-1185">Reference proteome</keyword>